<evidence type="ECO:0000313" key="2">
    <source>
        <dbReference type="Proteomes" id="UP001732700"/>
    </source>
</evidence>
<keyword evidence="2" id="KW-1185">Reference proteome</keyword>
<reference evidence="1" key="2">
    <citation type="submission" date="2025-09" db="UniProtKB">
        <authorList>
            <consortium name="EnsemblPlants"/>
        </authorList>
    </citation>
    <scope>IDENTIFICATION</scope>
</reference>
<reference evidence="1" key="1">
    <citation type="submission" date="2021-05" db="EMBL/GenBank/DDBJ databases">
        <authorList>
            <person name="Scholz U."/>
            <person name="Mascher M."/>
            <person name="Fiebig A."/>
        </authorList>
    </citation>
    <scope>NUCLEOTIDE SEQUENCE [LARGE SCALE GENOMIC DNA]</scope>
</reference>
<dbReference type="EnsemblPlants" id="AVESA.00010b.r2.6AG1050840.1">
    <property type="protein sequence ID" value="AVESA.00010b.r2.6AG1050840.1.CDS"/>
    <property type="gene ID" value="AVESA.00010b.r2.6AG1050840"/>
</dbReference>
<protein>
    <submittedName>
        <fullName evidence="1">Uncharacterized protein</fullName>
    </submittedName>
</protein>
<evidence type="ECO:0000313" key="1">
    <source>
        <dbReference type="EnsemblPlants" id="AVESA.00010b.r2.6AG1050840.1.CDS"/>
    </source>
</evidence>
<proteinExistence type="predicted"/>
<dbReference type="Proteomes" id="UP001732700">
    <property type="component" value="Chromosome 6A"/>
</dbReference>
<accession>A0ACD5YYX6</accession>
<sequence>MAVDNDSSMCDMVDHRSTQPCEYTHKFIREITNDFDEGLIVGKGAFGTVYKGVCGNGRDIAVKVLKNMSGIDSREFQKEFDNLRRLKHQNVVQLVGFCNESSKVVAQYNGKQVIAEEIHTALCLEYVHNGSLSKYISADGCLGLDWQMQYKIIKGICKGLEYLRHGLESSVWHLDLKPDNILLDDIMNPKISDFGLSRLLGDENTRKTINSVGTRGYMPPEYIEHGIISKEFDIFSLGVIIAKLMAGSEDYSNIDGMTNSKFINHVQTNWRKRLCETLAPRPLAAYCKQVKRCIQIALKCMKRNRQERPTIKVIVSNLVETEREITAVNLGLRPLKARRSRTSYECHVCGLGFEIPQALGGHMRRHREEVACLSAPEPPLLQLFV</sequence>
<name>A0ACD5YYX6_AVESA</name>
<organism evidence="1 2">
    <name type="scientific">Avena sativa</name>
    <name type="common">Oat</name>
    <dbReference type="NCBI Taxonomy" id="4498"/>
    <lineage>
        <taxon>Eukaryota</taxon>
        <taxon>Viridiplantae</taxon>
        <taxon>Streptophyta</taxon>
        <taxon>Embryophyta</taxon>
        <taxon>Tracheophyta</taxon>
        <taxon>Spermatophyta</taxon>
        <taxon>Magnoliopsida</taxon>
        <taxon>Liliopsida</taxon>
        <taxon>Poales</taxon>
        <taxon>Poaceae</taxon>
        <taxon>BOP clade</taxon>
        <taxon>Pooideae</taxon>
        <taxon>Poodae</taxon>
        <taxon>Poeae</taxon>
        <taxon>Poeae Chloroplast Group 1 (Aveneae type)</taxon>
        <taxon>Aveninae</taxon>
        <taxon>Avena</taxon>
    </lineage>
</organism>